<dbReference type="InterPro" id="IPR005123">
    <property type="entry name" value="Oxoglu/Fe-dep_dioxygenase_dom"/>
</dbReference>
<keyword evidence="9" id="KW-1185">Reference proteome</keyword>
<dbReference type="Pfam" id="PF13532">
    <property type="entry name" value="2OG-FeII_Oxy_2"/>
    <property type="match status" value="1"/>
</dbReference>
<evidence type="ECO:0000256" key="2">
    <source>
        <dbReference type="ARBA" id="ARBA00022964"/>
    </source>
</evidence>
<evidence type="ECO:0000313" key="8">
    <source>
        <dbReference type="EMBL" id="KAJ1997577.1"/>
    </source>
</evidence>
<dbReference type="PANTHER" id="PTHR16557:SF2">
    <property type="entry name" value="NUCLEIC ACID DIOXYGENASE ALKBH1"/>
    <property type="match status" value="1"/>
</dbReference>
<keyword evidence="4 5" id="KW-0408">Iron</keyword>
<dbReference type="PANTHER" id="PTHR16557">
    <property type="entry name" value="ALKYLATED DNA REPAIR PROTEIN ALKB-RELATED"/>
    <property type="match status" value="1"/>
</dbReference>
<dbReference type="AlphaFoldDB" id="A0A9W8BDM6"/>
<keyword evidence="2" id="KW-0223">Dioxygenase</keyword>
<sequence length="355" mass="39374">MGQATQTAFRKAEKKYAQRSQTPDLHNVVDLAAASTRAAGQAVRGIQLTHDLESPATLPFQLFSHKRPPAFVLRDHPGLVLIPNPFTDEAQRWLARKCLCDCPRPPNRTNLTPFFNEPPESMFSLAANAPARSKRIGCRSHEDTLQLGVTLPKDSFYTQDELPSDLLERLRWCTLGQQYNWTTKEYDLGSSPFDTDADALMRAIALAITHPDEASDMPASNGYDGAAFVSEAGIVNYYDERATMAGHVDKTEEKMDAPLISFSIGLSCIYLIGSATRDTEPTALMLRSGDVLAMCGESRMAYHGVPRVFAGTSPEFLSCPAAGDQDKAAEMYPEWHYFARYLSRHRINCNARKCS</sequence>
<dbReference type="GO" id="GO:0046872">
    <property type="term" value="F:metal ion binding"/>
    <property type="evidence" value="ECO:0007669"/>
    <property type="project" value="UniProtKB-KW"/>
</dbReference>
<feature type="domain" description="Fe2OG dioxygenase" evidence="7">
    <location>
        <begin position="228"/>
        <end position="355"/>
    </location>
</feature>
<evidence type="ECO:0000256" key="4">
    <source>
        <dbReference type="ARBA" id="ARBA00023004"/>
    </source>
</evidence>
<dbReference type="PROSITE" id="PS51471">
    <property type="entry name" value="FE2OG_OXY"/>
    <property type="match status" value="1"/>
</dbReference>
<dbReference type="InterPro" id="IPR037151">
    <property type="entry name" value="AlkB-like_sf"/>
</dbReference>
<gene>
    <name evidence="8" type="ORF">H4R26_005783</name>
</gene>
<feature type="binding site" evidence="5">
    <location>
        <position position="247"/>
    </location>
    <ligand>
        <name>Fe cation</name>
        <dbReference type="ChEBI" id="CHEBI:24875"/>
        <note>catalytic</note>
    </ligand>
</feature>
<dbReference type="InterPro" id="IPR004574">
    <property type="entry name" value="Alkb"/>
</dbReference>
<dbReference type="EMBL" id="JANBQF010001285">
    <property type="protein sequence ID" value="KAJ1997577.1"/>
    <property type="molecule type" value="Genomic_DNA"/>
</dbReference>
<accession>A0A9W8BDM6</accession>
<dbReference type="Proteomes" id="UP001150907">
    <property type="component" value="Unassembled WGS sequence"/>
</dbReference>
<evidence type="ECO:0000259" key="7">
    <source>
        <dbReference type="PROSITE" id="PS51471"/>
    </source>
</evidence>
<evidence type="ECO:0000256" key="5">
    <source>
        <dbReference type="PIRSR" id="PIRSR604574-2"/>
    </source>
</evidence>
<dbReference type="Gene3D" id="2.60.120.590">
    <property type="entry name" value="Alpha-ketoglutarate-dependent dioxygenase AlkB-like"/>
    <property type="match status" value="1"/>
</dbReference>
<feature type="binding site" evidence="5">
    <location>
        <position position="249"/>
    </location>
    <ligand>
        <name>Fe cation</name>
        <dbReference type="ChEBI" id="CHEBI:24875"/>
        <note>catalytic</note>
    </ligand>
</feature>
<keyword evidence="3" id="KW-0560">Oxidoreductase</keyword>
<keyword evidence="1 5" id="KW-0479">Metal-binding</keyword>
<protein>
    <recommendedName>
        <fullName evidence="7">Fe2OG dioxygenase domain-containing protein</fullName>
    </recommendedName>
</protein>
<dbReference type="GO" id="GO:0005634">
    <property type="term" value="C:nucleus"/>
    <property type="evidence" value="ECO:0007669"/>
    <property type="project" value="TreeGrafter"/>
</dbReference>
<comment type="caution">
    <text evidence="8">The sequence shown here is derived from an EMBL/GenBank/DDBJ whole genome shotgun (WGS) entry which is preliminary data.</text>
</comment>
<organism evidence="8 9">
    <name type="scientific">Coemansia thaxteri</name>
    <dbReference type="NCBI Taxonomy" id="2663907"/>
    <lineage>
        <taxon>Eukaryota</taxon>
        <taxon>Fungi</taxon>
        <taxon>Fungi incertae sedis</taxon>
        <taxon>Zoopagomycota</taxon>
        <taxon>Kickxellomycotina</taxon>
        <taxon>Kickxellomycetes</taxon>
        <taxon>Kickxellales</taxon>
        <taxon>Kickxellaceae</taxon>
        <taxon>Coemansia</taxon>
    </lineage>
</organism>
<dbReference type="InterPro" id="IPR027450">
    <property type="entry name" value="AlkB-like"/>
</dbReference>
<proteinExistence type="predicted"/>
<feature type="region of interest" description="Disordered" evidence="6">
    <location>
        <begin position="1"/>
        <end position="21"/>
    </location>
</feature>
<dbReference type="GO" id="GO:0051213">
    <property type="term" value="F:dioxygenase activity"/>
    <property type="evidence" value="ECO:0007669"/>
    <property type="project" value="UniProtKB-KW"/>
</dbReference>
<name>A0A9W8BDM6_9FUNG</name>
<dbReference type="GO" id="GO:0005737">
    <property type="term" value="C:cytoplasm"/>
    <property type="evidence" value="ECO:0007669"/>
    <property type="project" value="TreeGrafter"/>
</dbReference>
<feature type="binding site" evidence="5">
    <location>
        <position position="303"/>
    </location>
    <ligand>
        <name>Fe cation</name>
        <dbReference type="ChEBI" id="CHEBI:24875"/>
        <note>catalytic</note>
    </ligand>
</feature>
<comment type="cofactor">
    <cofactor evidence="5">
        <name>Fe(2+)</name>
        <dbReference type="ChEBI" id="CHEBI:29033"/>
    </cofactor>
    <text evidence="5">Binds 1 Fe(2+) ion per subunit.</text>
</comment>
<evidence type="ECO:0000313" key="9">
    <source>
        <dbReference type="Proteomes" id="UP001150907"/>
    </source>
</evidence>
<reference evidence="8" key="1">
    <citation type="submission" date="2022-07" db="EMBL/GenBank/DDBJ databases">
        <title>Phylogenomic reconstructions and comparative analyses of Kickxellomycotina fungi.</title>
        <authorList>
            <person name="Reynolds N.K."/>
            <person name="Stajich J.E."/>
            <person name="Barry K."/>
            <person name="Grigoriev I.V."/>
            <person name="Crous P."/>
            <person name="Smith M.E."/>
        </authorList>
    </citation>
    <scope>NUCLEOTIDE SEQUENCE</scope>
    <source>
        <strain evidence="8">IMI 214461</strain>
    </source>
</reference>
<evidence type="ECO:0000256" key="3">
    <source>
        <dbReference type="ARBA" id="ARBA00023002"/>
    </source>
</evidence>
<evidence type="ECO:0000256" key="1">
    <source>
        <dbReference type="ARBA" id="ARBA00022723"/>
    </source>
</evidence>
<evidence type="ECO:0000256" key="6">
    <source>
        <dbReference type="SAM" id="MobiDB-lite"/>
    </source>
</evidence>
<dbReference type="SUPFAM" id="SSF51197">
    <property type="entry name" value="Clavaminate synthase-like"/>
    <property type="match status" value="1"/>
</dbReference>
<dbReference type="OrthoDB" id="6614653at2759"/>